<feature type="compositionally biased region" description="Pro residues" evidence="1">
    <location>
        <begin position="17"/>
        <end position="35"/>
    </location>
</feature>
<feature type="compositionally biased region" description="Low complexity" evidence="1">
    <location>
        <begin position="510"/>
        <end position="528"/>
    </location>
</feature>
<evidence type="ECO:0000313" key="3">
    <source>
        <dbReference type="EMBL" id="AZI59273.1"/>
    </source>
</evidence>
<feature type="region of interest" description="Disordered" evidence="1">
    <location>
        <begin position="1"/>
        <end position="43"/>
    </location>
</feature>
<feature type="compositionally biased region" description="Low complexity" evidence="1">
    <location>
        <begin position="1"/>
        <end position="16"/>
    </location>
</feature>
<reference evidence="3 4" key="1">
    <citation type="submission" date="2018-11" db="EMBL/GenBank/DDBJ databases">
        <authorList>
            <person name="Da X."/>
        </authorList>
    </citation>
    <scope>NUCLEOTIDE SEQUENCE [LARGE SCALE GENOMIC DNA]</scope>
    <source>
        <strain evidence="3 4">S14-144</strain>
    </source>
</reference>
<keyword evidence="2" id="KW-0472">Membrane</keyword>
<protein>
    <submittedName>
        <fullName evidence="3">Uncharacterized protein</fullName>
    </submittedName>
</protein>
<keyword evidence="4" id="KW-1185">Reference proteome</keyword>
<dbReference type="OrthoDB" id="3797035at2"/>
<name>A0A3G8ZPS0_9ACTN</name>
<keyword evidence="2" id="KW-1133">Transmembrane helix</keyword>
<keyword evidence="2" id="KW-0812">Transmembrane</keyword>
<dbReference type="KEGG" id="nak:EH165_15135"/>
<dbReference type="Proteomes" id="UP000268084">
    <property type="component" value="Chromosome"/>
</dbReference>
<evidence type="ECO:0000256" key="2">
    <source>
        <dbReference type="SAM" id="Phobius"/>
    </source>
</evidence>
<accession>A0A3G8ZPS0</accession>
<sequence length="528" mass="53573">MFSSAQATVAPSTATPPSTPPAAPDTTVMPPPSMVPAPGAVTGSGTPAARDFLTRLRAIAQTHSVLVLPYADADVVALTKAGMTGYVASAVSDGRAIAARVLGADAKLMMDVAWPAGGVVDTAALAQYQSQGYTSALLTSSAVQATSANQPTALTLTTAAGPINAAVSDVSLSGDVREVISGDVEGQAGRLNRLAANLVLRASTSQGIAAVFAPSRDYLPSGAGFSTLCALLNALSANGLVTGISLPEVAAQATSSAELTYPDTGAALELQPATLNNVKSVIAGFAGISDSLAVQISEADRAEFGPPAPAGLFDPFIAGLSRQFSAGLRGKPTISAQLLSATGQLVREVRDGAYIVKPAGSFTLTSETSPLFISLHNNLPFPVRLAVNINALDAARAGLSPQNIGIQTVAAGRSLTLTIPSEITRSGVFKVGVQLTGADSAKWGSPVVLVLRSTAIGSFTLILIVSAASVLFIGLVMRLRRRWRDRHSRAAQRARDAAITPAPNHPAPDTAAAPEVAGTEAATTEGAS</sequence>
<evidence type="ECO:0000256" key="1">
    <source>
        <dbReference type="SAM" id="MobiDB-lite"/>
    </source>
</evidence>
<feature type="region of interest" description="Disordered" evidence="1">
    <location>
        <begin position="490"/>
        <end position="528"/>
    </location>
</feature>
<reference evidence="3 4" key="2">
    <citation type="submission" date="2018-12" db="EMBL/GenBank/DDBJ databases">
        <title>Nakamurella antarcticus sp. nov., isolated from Antarctica South Shetland Islands soil.</title>
        <authorList>
            <person name="Peng F."/>
        </authorList>
    </citation>
    <scope>NUCLEOTIDE SEQUENCE [LARGE SCALE GENOMIC DNA]</scope>
    <source>
        <strain evidence="3 4">S14-144</strain>
    </source>
</reference>
<dbReference type="AlphaFoldDB" id="A0A3G8ZPS0"/>
<dbReference type="InterPro" id="IPR046112">
    <property type="entry name" value="DUF6049"/>
</dbReference>
<evidence type="ECO:0000313" key="4">
    <source>
        <dbReference type="Proteomes" id="UP000268084"/>
    </source>
</evidence>
<dbReference type="EMBL" id="CP034170">
    <property type="protein sequence ID" value="AZI59273.1"/>
    <property type="molecule type" value="Genomic_DNA"/>
</dbReference>
<organism evidence="3 4">
    <name type="scientific">Nakamurella antarctica</name>
    <dbReference type="NCBI Taxonomy" id="1902245"/>
    <lineage>
        <taxon>Bacteria</taxon>
        <taxon>Bacillati</taxon>
        <taxon>Actinomycetota</taxon>
        <taxon>Actinomycetes</taxon>
        <taxon>Nakamurellales</taxon>
        <taxon>Nakamurellaceae</taxon>
        <taxon>Nakamurella</taxon>
    </lineage>
</organism>
<dbReference type="Pfam" id="PF19516">
    <property type="entry name" value="DUF6049"/>
    <property type="match status" value="1"/>
</dbReference>
<feature type="transmembrane region" description="Helical" evidence="2">
    <location>
        <begin position="455"/>
        <end position="479"/>
    </location>
</feature>
<proteinExistence type="predicted"/>
<gene>
    <name evidence="3" type="ORF">EH165_15135</name>
</gene>